<dbReference type="InterPro" id="IPR046447">
    <property type="entry name" value="DENR_C"/>
</dbReference>
<comment type="similarity">
    <text evidence="1">Belongs to the DENR family.</text>
</comment>
<dbReference type="OrthoDB" id="277199at2759"/>
<dbReference type="KEGG" id="beq:BEWA_021680"/>
<gene>
    <name evidence="3" type="ORF">BEWA_021680</name>
</gene>
<protein>
    <recommendedName>
        <fullName evidence="2">SUI1 domain-containing protein</fullName>
    </recommendedName>
</protein>
<dbReference type="InterPro" id="IPR050318">
    <property type="entry name" value="DENR/SUI1_TIF"/>
</dbReference>
<reference evidence="3 4" key="1">
    <citation type="journal article" date="2012" name="BMC Genomics">
        <title>Comparative genomic analysis and phylogenetic position of Theileria equi.</title>
        <authorList>
            <person name="Kappmeyer L.S."/>
            <person name="Thiagarajan M."/>
            <person name="Herndon D.R."/>
            <person name="Ramsay J.D."/>
            <person name="Caler E."/>
            <person name="Djikeng A."/>
            <person name="Gillespie J.J."/>
            <person name="Lau A.O."/>
            <person name="Roalson E.H."/>
            <person name="Silva J.C."/>
            <person name="Silva M.G."/>
            <person name="Suarez C.E."/>
            <person name="Ueti M.W."/>
            <person name="Nene V.M."/>
            <person name="Mealey R.H."/>
            <person name="Knowles D.P."/>
            <person name="Brayton K.A."/>
        </authorList>
    </citation>
    <scope>NUCLEOTIDE SEQUENCE [LARGE SCALE GENOMIC DNA]</scope>
    <source>
        <strain evidence="3 4">WA</strain>
    </source>
</reference>
<evidence type="ECO:0000313" key="4">
    <source>
        <dbReference type="Proteomes" id="UP000031512"/>
    </source>
</evidence>
<dbReference type="Gene3D" id="3.30.780.10">
    <property type="entry name" value="SUI1-like domain"/>
    <property type="match status" value="1"/>
</dbReference>
<dbReference type="VEuPathDB" id="PiroplasmaDB:BEWA_021680"/>
<dbReference type="eggNOG" id="KOG3239">
    <property type="taxonomic scope" value="Eukaryota"/>
</dbReference>
<sequence>MVDDIHQEETPKSESANPLTPVIVEYCPHCTLPYDFCDFGDVWDTGACFKECSRRYPEIFPIDSLAIDQLSSLTLSVKPKKKSAKEIPQEVTIQRSSRTKRKVITSITGLHLFGVKLEPLCKQFSKLFATGATIVKGLPGQLDRIDVQVRYIDKRKLNY</sequence>
<name>L0AUU9_THEEQ</name>
<dbReference type="CDD" id="cd11607">
    <property type="entry name" value="DENR_C"/>
    <property type="match status" value="1"/>
</dbReference>
<dbReference type="STRING" id="1537102.L0AUU9"/>
<dbReference type="GeneID" id="15803920"/>
<dbReference type="GO" id="GO:0001731">
    <property type="term" value="P:formation of translation preinitiation complex"/>
    <property type="evidence" value="ECO:0007669"/>
    <property type="project" value="TreeGrafter"/>
</dbReference>
<dbReference type="Pfam" id="PF01253">
    <property type="entry name" value="SUI1"/>
    <property type="match status" value="1"/>
</dbReference>
<feature type="domain" description="SUI1" evidence="2">
    <location>
        <begin position="91"/>
        <end position="148"/>
    </location>
</feature>
<organism evidence="3 4">
    <name type="scientific">Theileria equi strain WA</name>
    <dbReference type="NCBI Taxonomy" id="1537102"/>
    <lineage>
        <taxon>Eukaryota</taxon>
        <taxon>Sar</taxon>
        <taxon>Alveolata</taxon>
        <taxon>Apicomplexa</taxon>
        <taxon>Aconoidasida</taxon>
        <taxon>Piroplasmida</taxon>
        <taxon>Theileriidae</taxon>
        <taxon>Theileria</taxon>
    </lineage>
</organism>
<proteinExistence type="inferred from homology"/>
<evidence type="ECO:0000256" key="1">
    <source>
        <dbReference type="ARBA" id="ARBA00007514"/>
    </source>
</evidence>
<dbReference type="Proteomes" id="UP000031512">
    <property type="component" value="Chromosome 1"/>
</dbReference>
<dbReference type="GO" id="GO:0002188">
    <property type="term" value="P:translation reinitiation"/>
    <property type="evidence" value="ECO:0007669"/>
    <property type="project" value="TreeGrafter"/>
</dbReference>
<dbReference type="SUPFAM" id="SSF55159">
    <property type="entry name" value="eIF1-like"/>
    <property type="match status" value="1"/>
</dbReference>
<dbReference type="PROSITE" id="PS50296">
    <property type="entry name" value="SUI1"/>
    <property type="match status" value="1"/>
</dbReference>
<dbReference type="GO" id="GO:0003729">
    <property type="term" value="F:mRNA binding"/>
    <property type="evidence" value="ECO:0007669"/>
    <property type="project" value="TreeGrafter"/>
</dbReference>
<dbReference type="EMBL" id="CP001669">
    <property type="protein sequence ID" value="AFZ79320.1"/>
    <property type="molecule type" value="Genomic_DNA"/>
</dbReference>
<dbReference type="AlphaFoldDB" id="L0AUU9"/>
<dbReference type="InterPro" id="IPR036877">
    <property type="entry name" value="SUI1_dom_sf"/>
</dbReference>
<dbReference type="InterPro" id="IPR001950">
    <property type="entry name" value="SUI1"/>
</dbReference>
<evidence type="ECO:0000313" key="3">
    <source>
        <dbReference type="EMBL" id="AFZ79320.1"/>
    </source>
</evidence>
<dbReference type="PANTHER" id="PTHR12789:SF0">
    <property type="entry name" value="DENSITY-REGULATED PROTEIN"/>
    <property type="match status" value="1"/>
</dbReference>
<dbReference type="PANTHER" id="PTHR12789">
    <property type="entry name" value="DENSITY-REGULATED PROTEIN HOMOLOG"/>
    <property type="match status" value="1"/>
</dbReference>
<dbReference type="GO" id="GO:0003743">
    <property type="term" value="F:translation initiation factor activity"/>
    <property type="evidence" value="ECO:0007669"/>
    <property type="project" value="InterPro"/>
</dbReference>
<keyword evidence="4" id="KW-1185">Reference proteome</keyword>
<dbReference type="RefSeq" id="XP_004828986.1">
    <property type="nucleotide sequence ID" value="XM_004828929.1"/>
</dbReference>
<accession>L0AUU9</accession>
<evidence type="ECO:0000259" key="2">
    <source>
        <dbReference type="PROSITE" id="PS50296"/>
    </source>
</evidence>